<evidence type="ECO:0000259" key="3">
    <source>
        <dbReference type="Pfam" id="PF00248"/>
    </source>
</evidence>
<evidence type="ECO:0000313" key="4">
    <source>
        <dbReference type="EMBL" id="PPS04821.1"/>
    </source>
</evidence>
<dbReference type="Proteomes" id="UP000239757">
    <property type="component" value="Unassembled WGS sequence"/>
</dbReference>
<dbReference type="CDD" id="cd19145">
    <property type="entry name" value="AKR_AKR13D1"/>
    <property type="match status" value="1"/>
</dbReference>
<accession>A0A2P5XNC6</accession>
<sequence>MGKRLNDGNQRLWETRPMCGELELVVSFSTLLSPAPGIPQLDHYTLIFVLKILFLELDYPILQGISEWRPLELWRKAAKVSKLGFGCMSLTGHDHSVSAEDGIAIIKHAVERGVTHIDTADFYGPKTNEILVGKALKHLPREKVQLATKFGVESMGPDGPVINGTPEFVRSSLEASLQRLDVDYIDLYYIIRVDRKTPIEDTMEELKKLVEEGKIKYIGISEASPETIRRAHAVHPLTAVQLEWSLWTRDVEEELIPLCRELGIGIVAYSPLGHGFFAGKAKEDTSNSSLGVFPRFQGENLEQNRILYSKVEKLAGKHGCTPAQLALAWVLHQGDDVSPIPGTTKIKNLDSNIESVKVKLTKEDLKEITDAIPIHEVAGGTYPEGLKQFTWKYGNTPPNKRT</sequence>
<dbReference type="InterPro" id="IPR050791">
    <property type="entry name" value="Aldo-Keto_reductase"/>
</dbReference>
<dbReference type="GO" id="GO:0005737">
    <property type="term" value="C:cytoplasm"/>
    <property type="evidence" value="ECO:0007669"/>
    <property type="project" value="TreeGrafter"/>
</dbReference>
<protein>
    <recommendedName>
        <fullName evidence="3">NADP-dependent oxidoreductase domain-containing protein</fullName>
    </recommendedName>
</protein>
<dbReference type="SUPFAM" id="SSF51430">
    <property type="entry name" value="NAD(P)-linked oxidoreductase"/>
    <property type="match status" value="1"/>
</dbReference>
<evidence type="ECO:0000313" key="5">
    <source>
        <dbReference type="Proteomes" id="UP000239757"/>
    </source>
</evidence>
<dbReference type="InterPro" id="IPR036812">
    <property type="entry name" value="NAD(P)_OxRdtase_dom_sf"/>
</dbReference>
<keyword evidence="1" id="KW-0521">NADP</keyword>
<dbReference type="GO" id="GO:0016491">
    <property type="term" value="F:oxidoreductase activity"/>
    <property type="evidence" value="ECO:0007669"/>
    <property type="project" value="UniProtKB-KW"/>
</dbReference>
<gene>
    <name evidence="4" type="ORF">GOBAR_AA15831</name>
</gene>
<dbReference type="OrthoDB" id="37537at2759"/>
<dbReference type="PRINTS" id="PR00069">
    <property type="entry name" value="ALDKETRDTASE"/>
</dbReference>
<evidence type="ECO:0000256" key="2">
    <source>
        <dbReference type="ARBA" id="ARBA00023002"/>
    </source>
</evidence>
<dbReference type="Gene3D" id="3.20.20.100">
    <property type="entry name" value="NADP-dependent oxidoreductase domain"/>
    <property type="match status" value="1"/>
</dbReference>
<dbReference type="AlphaFoldDB" id="A0A2P5XNC6"/>
<reference evidence="4 5" key="1">
    <citation type="submission" date="2015-01" db="EMBL/GenBank/DDBJ databases">
        <title>Genome of allotetraploid Gossypium barbadense reveals genomic plasticity and fiber elongation in cotton evolution.</title>
        <authorList>
            <person name="Chen X."/>
            <person name="Liu X."/>
            <person name="Zhao B."/>
            <person name="Zheng H."/>
            <person name="Hu Y."/>
            <person name="Lu G."/>
            <person name="Yang C."/>
            <person name="Chen J."/>
            <person name="Shan C."/>
            <person name="Zhang L."/>
            <person name="Zhou Y."/>
            <person name="Wang L."/>
            <person name="Guo W."/>
            <person name="Bai Y."/>
            <person name="Ruan J."/>
            <person name="Shangguan X."/>
            <person name="Mao Y."/>
            <person name="Jiang J."/>
            <person name="Zhu Y."/>
            <person name="Lei J."/>
            <person name="Kang H."/>
            <person name="Chen S."/>
            <person name="He X."/>
            <person name="Wang R."/>
            <person name="Wang Y."/>
            <person name="Chen J."/>
            <person name="Wang L."/>
            <person name="Yu S."/>
            <person name="Wang B."/>
            <person name="Wei J."/>
            <person name="Song S."/>
            <person name="Lu X."/>
            <person name="Gao Z."/>
            <person name="Gu W."/>
            <person name="Deng X."/>
            <person name="Ma D."/>
            <person name="Wang S."/>
            <person name="Liang W."/>
            <person name="Fang L."/>
            <person name="Cai C."/>
            <person name="Zhu X."/>
            <person name="Zhou B."/>
            <person name="Zhang Y."/>
            <person name="Chen Z."/>
            <person name="Xu S."/>
            <person name="Zhu R."/>
            <person name="Wang S."/>
            <person name="Zhang T."/>
            <person name="Zhao G."/>
        </authorList>
    </citation>
    <scope>NUCLEOTIDE SEQUENCE [LARGE SCALE GENOMIC DNA]</scope>
    <source>
        <strain evidence="5">cv. Xinhai21</strain>
        <tissue evidence="4">Leaf</tissue>
    </source>
</reference>
<dbReference type="EMBL" id="KZ664543">
    <property type="protein sequence ID" value="PPS04821.1"/>
    <property type="molecule type" value="Genomic_DNA"/>
</dbReference>
<dbReference type="InterPro" id="IPR023210">
    <property type="entry name" value="NADP_OxRdtase_dom"/>
</dbReference>
<evidence type="ECO:0000256" key="1">
    <source>
        <dbReference type="ARBA" id="ARBA00022857"/>
    </source>
</evidence>
<organism evidence="4 5">
    <name type="scientific">Gossypium barbadense</name>
    <name type="common">Sea Island cotton</name>
    <name type="synonym">Hibiscus barbadensis</name>
    <dbReference type="NCBI Taxonomy" id="3634"/>
    <lineage>
        <taxon>Eukaryota</taxon>
        <taxon>Viridiplantae</taxon>
        <taxon>Streptophyta</taxon>
        <taxon>Embryophyta</taxon>
        <taxon>Tracheophyta</taxon>
        <taxon>Spermatophyta</taxon>
        <taxon>Magnoliopsida</taxon>
        <taxon>eudicotyledons</taxon>
        <taxon>Gunneridae</taxon>
        <taxon>Pentapetalae</taxon>
        <taxon>rosids</taxon>
        <taxon>malvids</taxon>
        <taxon>Malvales</taxon>
        <taxon>Malvaceae</taxon>
        <taxon>Malvoideae</taxon>
        <taxon>Gossypium</taxon>
    </lineage>
</organism>
<dbReference type="InterPro" id="IPR020471">
    <property type="entry name" value="AKR"/>
</dbReference>
<dbReference type="PANTHER" id="PTHR43625">
    <property type="entry name" value="AFLATOXIN B1 ALDEHYDE REDUCTASE"/>
    <property type="match status" value="1"/>
</dbReference>
<feature type="domain" description="NADP-dependent oxidoreductase" evidence="3">
    <location>
        <begin position="82"/>
        <end position="371"/>
    </location>
</feature>
<dbReference type="Pfam" id="PF00248">
    <property type="entry name" value="Aldo_ket_red"/>
    <property type="match status" value="1"/>
</dbReference>
<dbReference type="PANTHER" id="PTHR43625:SF81">
    <property type="entry name" value="OS01G0618100 PROTEIN"/>
    <property type="match status" value="1"/>
</dbReference>
<keyword evidence="2" id="KW-0560">Oxidoreductase</keyword>
<name>A0A2P5XNC6_GOSBA</name>
<proteinExistence type="predicted"/>